<name>A0A942YMN1_9BACI</name>
<proteinExistence type="predicted"/>
<dbReference type="InterPro" id="IPR036390">
    <property type="entry name" value="WH_DNA-bd_sf"/>
</dbReference>
<dbReference type="AlphaFoldDB" id="A0A942YMN1"/>
<sequence length="79" mass="8840">MNLTPTRQSVLLVLTTEWQTPKQIADQLPEAGGNTSPVNESLKDLMREGLVQANPIVFGMYRLTPNGMEIKVMKLDKNQ</sequence>
<dbReference type="EMBL" id="JAGYPJ010000001">
    <property type="protein sequence ID" value="MBS4201842.1"/>
    <property type="molecule type" value="Genomic_DNA"/>
</dbReference>
<accession>A0A942YMN1</accession>
<evidence type="ECO:0000313" key="1">
    <source>
        <dbReference type="EMBL" id="MBS4201842.1"/>
    </source>
</evidence>
<reference evidence="1 2" key="1">
    <citation type="submission" date="2021-05" db="EMBL/GenBank/DDBJ databases">
        <title>Novel Bacillus species.</title>
        <authorList>
            <person name="Liu G."/>
        </authorList>
    </citation>
    <scope>NUCLEOTIDE SEQUENCE [LARGE SCALE GENOMIC DNA]</scope>
    <source>
        <strain evidence="1 2">FJAT-49732</strain>
    </source>
</reference>
<comment type="caution">
    <text evidence="1">The sequence shown here is derived from an EMBL/GenBank/DDBJ whole genome shotgun (WGS) entry which is preliminary data.</text>
</comment>
<dbReference type="RefSeq" id="WP_213112275.1">
    <property type="nucleotide sequence ID" value="NZ_JAGYPJ010000001.1"/>
</dbReference>
<dbReference type="Proteomes" id="UP000682713">
    <property type="component" value="Unassembled WGS sequence"/>
</dbReference>
<dbReference type="SUPFAM" id="SSF46785">
    <property type="entry name" value="Winged helix' DNA-binding domain"/>
    <property type="match status" value="1"/>
</dbReference>
<evidence type="ECO:0000313" key="2">
    <source>
        <dbReference type="Proteomes" id="UP000682713"/>
    </source>
</evidence>
<organism evidence="1 2">
    <name type="scientific">Lederbergia citrisecunda</name>
    <dbReference type="NCBI Taxonomy" id="2833583"/>
    <lineage>
        <taxon>Bacteria</taxon>
        <taxon>Bacillati</taxon>
        <taxon>Bacillota</taxon>
        <taxon>Bacilli</taxon>
        <taxon>Bacillales</taxon>
        <taxon>Bacillaceae</taxon>
        <taxon>Lederbergia</taxon>
    </lineage>
</organism>
<protein>
    <submittedName>
        <fullName evidence="1">Uncharacterized protein</fullName>
    </submittedName>
</protein>
<keyword evidence="2" id="KW-1185">Reference proteome</keyword>
<gene>
    <name evidence="1" type="ORF">KHA93_19745</name>
</gene>